<reference evidence="6 7" key="2">
    <citation type="submission" date="2015-05" db="EMBL/GenBank/DDBJ databases">
        <authorList>
            <person name="Morales-Cruz A."/>
            <person name="Amrine K.C."/>
            <person name="Cantu D."/>
        </authorList>
    </citation>
    <scope>NUCLEOTIDE SEQUENCE [LARGE SCALE GENOMIC DNA]</scope>
    <source>
        <strain evidence="6">UCRPC4</strain>
    </source>
</reference>
<dbReference type="EMBL" id="LCWF01000137">
    <property type="protein sequence ID" value="KKY17789.1"/>
    <property type="molecule type" value="Genomic_DNA"/>
</dbReference>
<dbReference type="PANTHER" id="PTHR12561">
    <property type="entry name" value="LIPOATE-PROTEIN LIGASE"/>
    <property type="match status" value="1"/>
</dbReference>
<dbReference type="Proteomes" id="UP000053317">
    <property type="component" value="Unassembled WGS sequence"/>
</dbReference>
<evidence type="ECO:0000259" key="5">
    <source>
        <dbReference type="Pfam" id="PF21948"/>
    </source>
</evidence>
<dbReference type="PANTHER" id="PTHR12561:SF3">
    <property type="entry name" value="LIPOYLTRANSFERASE 1, MITOCHONDRIAL"/>
    <property type="match status" value="1"/>
</dbReference>
<comment type="pathway">
    <text evidence="2">Protein modification; protein lipoylation via exogenous pathway; protein N(6)-(lipoyl)lysine from lipoate: step 2/2.</text>
</comment>
<dbReference type="Pfam" id="PF21948">
    <property type="entry name" value="LplA-B_cat"/>
    <property type="match status" value="1"/>
</dbReference>
<comment type="function">
    <text evidence="1">Catalyzes both the ATP-dependent activation of exogenously supplied lipoate to lipoyl-AMP and the transfer of the activated lipoyl onto the lipoyl domains of lipoate-dependent enzymes.</text>
</comment>
<organism evidence="6 7">
    <name type="scientific">Phaeomoniella chlamydospora</name>
    <name type="common">Phaeoacremonium chlamydosporum</name>
    <dbReference type="NCBI Taxonomy" id="158046"/>
    <lineage>
        <taxon>Eukaryota</taxon>
        <taxon>Fungi</taxon>
        <taxon>Dikarya</taxon>
        <taxon>Ascomycota</taxon>
        <taxon>Pezizomycotina</taxon>
        <taxon>Eurotiomycetes</taxon>
        <taxon>Chaetothyriomycetidae</taxon>
        <taxon>Phaeomoniellales</taxon>
        <taxon>Phaeomoniellaceae</taxon>
        <taxon>Phaeomoniella</taxon>
    </lineage>
</organism>
<comment type="caution">
    <text evidence="6">The sequence shown here is derived from an EMBL/GenBank/DDBJ whole genome shotgun (WGS) entry which is preliminary data.</text>
</comment>
<proteinExistence type="inferred from homology"/>
<feature type="domain" description="BPL/LPL catalytic" evidence="5">
    <location>
        <begin position="6"/>
        <end position="139"/>
    </location>
</feature>
<dbReference type="SUPFAM" id="SSF55681">
    <property type="entry name" value="Class II aaRS and biotin synthetases"/>
    <property type="match status" value="1"/>
</dbReference>
<dbReference type="Gene3D" id="3.30.930.10">
    <property type="entry name" value="Bira Bifunctional Protein, Domain 2"/>
    <property type="match status" value="1"/>
</dbReference>
<name>A0A0G2E500_PHACM</name>
<evidence type="ECO:0000256" key="4">
    <source>
        <dbReference type="ARBA" id="ARBA00015925"/>
    </source>
</evidence>
<evidence type="ECO:0000313" key="7">
    <source>
        <dbReference type="Proteomes" id="UP000053317"/>
    </source>
</evidence>
<sequence length="198" mass="21617">MMVARALHALSDTISTHIKFQGGNIRVNERHDIVMDMYNASQDLTDSAGAGPTPTVKISGSAYKLTSSRALHHGTLLLGSPNLKTIGFYLRSAARPYIQAKGVESVRSNVGNVLDLEGQGIEEAQSSIQSVMQAIIREFRLMTDPQQSSSRLADEWKDAKHIGSEVAHGKNTVAEKINTGMKELRISSDQLQQNDELT</sequence>
<keyword evidence="7" id="KW-1185">Reference proteome</keyword>
<evidence type="ECO:0000313" key="6">
    <source>
        <dbReference type="EMBL" id="KKY17789.1"/>
    </source>
</evidence>
<dbReference type="GO" id="GO:0005739">
    <property type="term" value="C:mitochondrion"/>
    <property type="evidence" value="ECO:0007669"/>
    <property type="project" value="TreeGrafter"/>
</dbReference>
<dbReference type="AlphaFoldDB" id="A0A0G2E500"/>
<dbReference type="GO" id="GO:0017118">
    <property type="term" value="F:lipoyltransferase activity"/>
    <property type="evidence" value="ECO:0007669"/>
    <property type="project" value="TreeGrafter"/>
</dbReference>
<evidence type="ECO:0000256" key="3">
    <source>
        <dbReference type="ARBA" id="ARBA00008242"/>
    </source>
</evidence>
<dbReference type="InterPro" id="IPR004562">
    <property type="entry name" value="LipoylTrfase_LipoateP_Ligase"/>
</dbReference>
<comment type="similarity">
    <text evidence="3">Belongs to the LplA family.</text>
</comment>
<evidence type="ECO:0000256" key="1">
    <source>
        <dbReference type="ARBA" id="ARBA00003253"/>
    </source>
</evidence>
<dbReference type="InterPro" id="IPR004143">
    <property type="entry name" value="BPL_LPL_catalytic"/>
</dbReference>
<keyword evidence="6" id="KW-0808">Transferase</keyword>
<evidence type="ECO:0000256" key="2">
    <source>
        <dbReference type="ARBA" id="ARBA00005085"/>
    </source>
</evidence>
<dbReference type="OrthoDB" id="201621at2759"/>
<reference evidence="6 7" key="1">
    <citation type="submission" date="2015-05" db="EMBL/GenBank/DDBJ databases">
        <title>Distinctive expansion of gene families associated with plant cell wall degradation and secondary metabolism in the genomes of grapevine trunk pathogens.</title>
        <authorList>
            <person name="Lawrence D.P."/>
            <person name="Travadon R."/>
            <person name="Rolshausen P.E."/>
            <person name="Baumgartner K."/>
        </authorList>
    </citation>
    <scope>NUCLEOTIDE SEQUENCE [LARGE SCALE GENOMIC DNA]</scope>
    <source>
        <strain evidence="6">UCRPC4</strain>
    </source>
</reference>
<accession>A0A0G2E500</accession>
<dbReference type="GO" id="GO:0009249">
    <property type="term" value="P:protein lipoylation"/>
    <property type="evidence" value="ECO:0007669"/>
    <property type="project" value="InterPro"/>
</dbReference>
<protein>
    <recommendedName>
        <fullName evidence="4">Putative lipoate-protein ligase A</fullName>
    </recommendedName>
</protein>
<gene>
    <name evidence="6" type="ORF">UCRPC4_g05422</name>
</gene>
<dbReference type="InterPro" id="IPR045864">
    <property type="entry name" value="aa-tRNA-synth_II/BPL/LPL"/>
</dbReference>